<dbReference type="GO" id="GO:0004748">
    <property type="term" value="F:ribonucleoside-diphosphate reductase activity, thioredoxin disulfide as acceptor"/>
    <property type="evidence" value="ECO:0007669"/>
    <property type="project" value="TreeGrafter"/>
</dbReference>
<keyword evidence="6" id="KW-0411">Iron-sulfur</keyword>
<dbReference type="OrthoDB" id="9782387at2"/>
<protein>
    <submittedName>
        <fullName evidence="7">Radical SAM protein</fullName>
    </submittedName>
</protein>
<dbReference type="GO" id="GO:0051539">
    <property type="term" value="F:4 iron, 4 sulfur cluster binding"/>
    <property type="evidence" value="ECO:0007669"/>
    <property type="project" value="UniProtKB-KW"/>
</dbReference>
<dbReference type="InterPro" id="IPR007197">
    <property type="entry name" value="rSAM"/>
</dbReference>
<dbReference type="SFLD" id="SFLDF00299">
    <property type="entry name" value="anaerobic_ribonucleoside-triph"/>
    <property type="match status" value="1"/>
</dbReference>
<keyword evidence="5" id="KW-0408">Iron</keyword>
<sequence>MIQLHQYESFTKVEGPGHRICIWVQGCPLRCENCFNEETWSMEGGSQVKVEDLFQRMMHDVKRYPSIEGVTFLGGEPFLQANPLALLGKMLRGEGLSIMTFSGFTYEAIQKANRSDWNELLGVTDLLIDGPYIDALHDLSRPWVGSLNQKYRFLTSKYAHLKDELRTIQNKVEVHVHPDGSVHINGIARKIDLEQLKNLLNI</sequence>
<dbReference type="InterPro" id="IPR034457">
    <property type="entry name" value="Organic_radical-activating"/>
</dbReference>
<dbReference type="GO" id="GO:0043365">
    <property type="term" value="F:[formate-C-acetyltransferase]-activating enzyme activity"/>
    <property type="evidence" value="ECO:0007669"/>
    <property type="project" value="InterPro"/>
</dbReference>
<dbReference type="SFLD" id="SFLDG01063">
    <property type="entry name" value="activating_enzymes__group_1"/>
    <property type="match status" value="1"/>
</dbReference>
<comment type="cofactor">
    <cofactor evidence="1">
        <name>[4Fe-4S] cluster</name>
        <dbReference type="ChEBI" id="CHEBI:49883"/>
    </cofactor>
</comment>
<dbReference type="Pfam" id="PF13353">
    <property type="entry name" value="Fer4_12"/>
    <property type="match status" value="1"/>
</dbReference>
<reference evidence="7" key="1">
    <citation type="submission" date="2018-12" db="EMBL/GenBank/DDBJ databases">
        <authorList>
            <person name="Sun L."/>
            <person name="Chen Z."/>
        </authorList>
    </citation>
    <scope>NUCLEOTIDE SEQUENCE [LARGE SCALE GENOMIC DNA]</scope>
    <source>
        <strain evidence="7">3-2-2</strain>
    </source>
</reference>
<keyword evidence="2" id="KW-0004">4Fe-4S</keyword>
<dbReference type="Proteomes" id="UP000287156">
    <property type="component" value="Unassembled WGS sequence"/>
</dbReference>
<dbReference type="AlphaFoldDB" id="A0A429XUN7"/>
<keyword evidence="4" id="KW-0479">Metal-binding</keyword>
<evidence type="ECO:0000256" key="6">
    <source>
        <dbReference type="ARBA" id="ARBA00023014"/>
    </source>
</evidence>
<evidence type="ECO:0000256" key="4">
    <source>
        <dbReference type="ARBA" id="ARBA00022723"/>
    </source>
</evidence>
<name>A0A429XUN7_9BACI</name>
<evidence type="ECO:0000313" key="7">
    <source>
        <dbReference type="EMBL" id="RST71878.1"/>
    </source>
</evidence>
<proteinExistence type="predicted"/>
<dbReference type="PANTHER" id="PTHR30352">
    <property type="entry name" value="PYRUVATE FORMATE-LYASE-ACTIVATING ENZYME"/>
    <property type="match status" value="1"/>
</dbReference>
<organism evidence="7 8">
    <name type="scientific">Siminovitchia acidinfaciens</name>
    <dbReference type="NCBI Taxonomy" id="2321395"/>
    <lineage>
        <taxon>Bacteria</taxon>
        <taxon>Bacillati</taxon>
        <taxon>Bacillota</taxon>
        <taxon>Bacilli</taxon>
        <taxon>Bacillales</taxon>
        <taxon>Bacillaceae</taxon>
        <taxon>Siminovitchia</taxon>
    </lineage>
</organism>
<evidence type="ECO:0000256" key="2">
    <source>
        <dbReference type="ARBA" id="ARBA00022485"/>
    </source>
</evidence>
<keyword evidence="8" id="KW-1185">Reference proteome</keyword>
<gene>
    <name evidence="7" type="ORF">D4T97_018025</name>
</gene>
<evidence type="ECO:0000256" key="1">
    <source>
        <dbReference type="ARBA" id="ARBA00001966"/>
    </source>
</evidence>
<evidence type="ECO:0000256" key="5">
    <source>
        <dbReference type="ARBA" id="ARBA00023004"/>
    </source>
</evidence>
<dbReference type="SUPFAM" id="SSF102114">
    <property type="entry name" value="Radical SAM enzymes"/>
    <property type="match status" value="1"/>
</dbReference>
<dbReference type="InterPro" id="IPR058240">
    <property type="entry name" value="rSAM_sf"/>
</dbReference>
<dbReference type="SFLD" id="SFLDS00029">
    <property type="entry name" value="Radical_SAM"/>
    <property type="match status" value="1"/>
</dbReference>
<dbReference type="GO" id="GO:0046872">
    <property type="term" value="F:metal ion binding"/>
    <property type="evidence" value="ECO:0007669"/>
    <property type="project" value="UniProtKB-KW"/>
</dbReference>
<evidence type="ECO:0000256" key="3">
    <source>
        <dbReference type="ARBA" id="ARBA00022691"/>
    </source>
</evidence>
<evidence type="ECO:0000313" key="8">
    <source>
        <dbReference type="Proteomes" id="UP000287156"/>
    </source>
</evidence>
<dbReference type="InterPro" id="IPR012837">
    <property type="entry name" value="NrdG"/>
</dbReference>
<dbReference type="EMBL" id="QYTV02000011">
    <property type="protein sequence ID" value="RST71878.1"/>
    <property type="molecule type" value="Genomic_DNA"/>
</dbReference>
<keyword evidence="3" id="KW-0949">S-adenosyl-L-methionine</keyword>
<dbReference type="InterPro" id="IPR013785">
    <property type="entry name" value="Aldolase_TIM"/>
</dbReference>
<dbReference type="PANTHER" id="PTHR30352:SF2">
    <property type="entry name" value="ANAEROBIC RIBONUCLEOSIDE-TRIPHOSPHATE REDUCTASE-ACTIVATING PROTEIN"/>
    <property type="match status" value="1"/>
</dbReference>
<dbReference type="SFLD" id="SFLDG01066">
    <property type="entry name" value="organic_radical-activating_enz"/>
    <property type="match status" value="1"/>
</dbReference>
<dbReference type="Gene3D" id="3.20.20.70">
    <property type="entry name" value="Aldolase class I"/>
    <property type="match status" value="1"/>
</dbReference>
<comment type="caution">
    <text evidence="7">The sequence shown here is derived from an EMBL/GenBank/DDBJ whole genome shotgun (WGS) entry which is preliminary data.</text>
</comment>
<accession>A0A429XUN7</accession>